<keyword evidence="4 6" id="KW-0862">Zinc</keyword>
<sequence length="106" mass="12441">GTPLHEILHALSGDHEQSRPDRDEWIQVLYKNMKNDNGNFRKEKLDTKVPYDYSSVMQYGLSDFSINDKPVMTIYDNHLEFLIGEREGLSFYDLKNLNLYYDCTGD</sequence>
<reference evidence="9 11" key="2">
    <citation type="journal article" date="2013" name="Nature">
        <title>Insights into bilaterian evolution from three spiralian genomes.</title>
        <authorList>
            <person name="Simakov O."/>
            <person name="Marletaz F."/>
            <person name="Cho S.J."/>
            <person name="Edsinger-Gonzales E."/>
            <person name="Havlak P."/>
            <person name="Hellsten U."/>
            <person name="Kuo D.H."/>
            <person name="Larsson T."/>
            <person name="Lv J."/>
            <person name="Arendt D."/>
            <person name="Savage R."/>
            <person name="Osoegawa K."/>
            <person name="de Jong P."/>
            <person name="Grimwood J."/>
            <person name="Chapman J.A."/>
            <person name="Shapiro H."/>
            <person name="Aerts A."/>
            <person name="Otillar R.P."/>
            <person name="Terry A.Y."/>
            <person name="Boore J.L."/>
            <person name="Grigoriev I.V."/>
            <person name="Lindberg D.R."/>
            <person name="Seaver E.C."/>
            <person name="Weisblat D.A."/>
            <person name="Putnam N.H."/>
            <person name="Rokhsar D.S."/>
        </authorList>
    </citation>
    <scope>NUCLEOTIDE SEQUENCE</scope>
    <source>
        <strain evidence="9 11">I ESC-2004</strain>
    </source>
</reference>
<evidence type="ECO:0000313" key="11">
    <source>
        <dbReference type="Proteomes" id="UP000014760"/>
    </source>
</evidence>
<evidence type="ECO:0000256" key="3">
    <source>
        <dbReference type="ARBA" id="ARBA00022801"/>
    </source>
</evidence>
<organism evidence="9">
    <name type="scientific">Capitella teleta</name>
    <name type="common">Polychaete worm</name>
    <dbReference type="NCBI Taxonomy" id="283909"/>
    <lineage>
        <taxon>Eukaryota</taxon>
        <taxon>Metazoa</taxon>
        <taxon>Spiralia</taxon>
        <taxon>Lophotrochozoa</taxon>
        <taxon>Annelida</taxon>
        <taxon>Polychaeta</taxon>
        <taxon>Sedentaria</taxon>
        <taxon>Scolecida</taxon>
        <taxon>Capitellidae</taxon>
        <taxon>Capitella</taxon>
    </lineage>
</organism>
<dbReference type="EC" id="3.4.24.-" evidence="7"/>
<dbReference type="EnsemblMetazoa" id="CapteT123263">
    <property type="protein sequence ID" value="CapteP123263"/>
    <property type="gene ID" value="CapteG123263"/>
</dbReference>
<comment type="cofactor">
    <cofactor evidence="6 7">
        <name>Zn(2+)</name>
        <dbReference type="ChEBI" id="CHEBI:29105"/>
    </cofactor>
    <text evidence="6 7">Binds 1 zinc ion per subunit.</text>
</comment>
<dbReference type="Gene3D" id="3.40.390.10">
    <property type="entry name" value="Collagenase (Catalytic Domain)"/>
    <property type="match status" value="1"/>
</dbReference>
<evidence type="ECO:0000256" key="5">
    <source>
        <dbReference type="ARBA" id="ARBA00023049"/>
    </source>
</evidence>
<evidence type="ECO:0000256" key="2">
    <source>
        <dbReference type="ARBA" id="ARBA00022723"/>
    </source>
</evidence>
<dbReference type="PANTHER" id="PTHR10127">
    <property type="entry name" value="DISCOIDIN, CUB, EGF, LAMININ , AND ZINC METALLOPROTEASE DOMAIN CONTAINING"/>
    <property type="match status" value="1"/>
</dbReference>
<dbReference type="OrthoDB" id="6061307at2759"/>
<dbReference type="Pfam" id="PF01400">
    <property type="entry name" value="Astacin"/>
    <property type="match status" value="1"/>
</dbReference>
<dbReference type="GO" id="GO:0004222">
    <property type="term" value="F:metalloendopeptidase activity"/>
    <property type="evidence" value="ECO:0007669"/>
    <property type="project" value="UniProtKB-UniRule"/>
</dbReference>
<protein>
    <recommendedName>
        <fullName evidence="7">Metalloendopeptidase</fullName>
        <ecNumber evidence="7">3.4.24.-</ecNumber>
    </recommendedName>
</protein>
<proteinExistence type="predicted"/>
<evidence type="ECO:0000256" key="6">
    <source>
        <dbReference type="PROSITE-ProRule" id="PRU01211"/>
    </source>
</evidence>
<evidence type="ECO:0000256" key="7">
    <source>
        <dbReference type="RuleBase" id="RU361183"/>
    </source>
</evidence>
<feature type="binding site" evidence="6">
    <location>
        <position position="15"/>
    </location>
    <ligand>
        <name>Zn(2+)</name>
        <dbReference type="ChEBI" id="CHEBI:29105"/>
        <note>catalytic</note>
    </ligand>
</feature>
<name>R7VJQ7_CAPTE</name>
<dbReference type="STRING" id="283909.R7VJQ7"/>
<gene>
    <name evidence="9" type="ORF">CAPTEDRAFT_123263</name>
</gene>
<dbReference type="AlphaFoldDB" id="R7VJQ7"/>
<dbReference type="PANTHER" id="PTHR10127:SF780">
    <property type="entry name" value="METALLOENDOPEPTIDASE"/>
    <property type="match status" value="1"/>
</dbReference>
<dbReference type="Proteomes" id="UP000014760">
    <property type="component" value="Unassembled WGS sequence"/>
</dbReference>
<feature type="binding site" evidence="6">
    <location>
        <position position="5"/>
    </location>
    <ligand>
        <name>Zn(2+)</name>
        <dbReference type="ChEBI" id="CHEBI:29105"/>
        <note>catalytic</note>
    </ligand>
</feature>
<dbReference type="EMBL" id="AMQN01017321">
    <property type="status" value="NOT_ANNOTATED_CDS"/>
    <property type="molecule type" value="Genomic_DNA"/>
</dbReference>
<evidence type="ECO:0000313" key="9">
    <source>
        <dbReference type="EMBL" id="ELU16676.1"/>
    </source>
</evidence>
<dbReference type="EMBL" id="KB292992">
    <property type="protein sequence ID" value="ELU16676.1"/>
    <property type="molecule type" value="Genomic_DNA"/>
</dbReference>
<feature type="active site" evidence="6">
    <location>
        <position position="6"/>
    </location>
</feature>
<dbReference type="PRINTS" id="PR00480">
    <property type="entry name" value="ASTACIN"/>
</dbReference>
<dbReference type="SUPFAM" id="SSF55486">
    <property type="entry name" value="Metalloproteases ('zincins'), catalytic domain"/>
    <property type="match status" value="1"/>
</dbReference>
<dbReference type="OMA" id="FYECANV"/>
<comment type="caution">
    <text evidence="6">Lacks conserved residue(s) required for the propagation of feature annotation.</text>
</comment>
<keyword evidence="11" id="KW-1185">Reference proteome</keyword>
<keyword evidence="3 6" id="KW-0378">Hydrolase</keyword>
<evidence type="ECO:0000256" key="1">
    <source>
        <dbReference type="ARBA" id="ARBA00022670"/>
    </source>
</evidence>
<accession>R7VJQ7</accession>
<dbReference type="InterPro" id="IPR001506">
    <property type="entry name" value="Peptidase_M12A"/>
</dbReference>
<reference evidence="10" key="3">
    <citation type="submission" date="2015-06" db="UniProtKB">
        <authorList>
            <consortium name="EnsemblMetazoa"/>
        </authorList>
    </citation>
    <scope>IDENTIFICATION</scope>
</reference>
<feature type="domain" description="Peptidase M12A" evidence="8">
    <location>
        <begin position="1"/>
        <end position="104"/>
    </location>
</feature>
<keyword evidence="5 6" id="KW-0482">Metalloprotease</keyword>
<dbReference type="GO" id="GO:0006508">
    <property type="term" value="P:proteolysis"/>
    <property type="evidence" value="ECO:0007669"/>
    <property type="project" value="UniProtKB-KW"/>
</dbReference>
<reference evidence="11" key="1">
    <citation type="submission" date="2012-12" db="EMBL/GenBank/DDBJ databases">
        <authorList>
            <person name="Hellsten U."/>
            <person name="Grimwood J."/>
            <person name="Chapman J.A."/>
            <person name="Shapiro H."/>
            <person name="Aerts A."/>
            <person name="Otillar R.P."/>
            <person name="Terry A.Y."/>
            <person name="Boore J.L."/>
            <person name="Simakov O."/>
            <person name="Marletaz F."/>
            <person name="Cho S.-J."/>
            <person name="Edsinger-Gonzales E."/>
            <person name="Havlak P."/>
            <person name="Kuo D.-H."/>
            <person name="Larsson T."/>
            <person name="Lv J."/>
            <person name="Arendt D."/>
            <person name="Savage R."/>
            <person name="Osoegawa K."/>
            <person name="de Jong P."/>
            <person name="Lindberg D.R."/>
            <person name="Seaver E.C."/>
            <person name="Weisblat D.A."/>
            <person name="Putnam N.H."/>
            <person name="Grigoriev I.V."/>
            <person name="Rokhsar D.S."/>
        </authorList>
    </citation>
    <scope>NUCLEOTIDE SEQUENCE</scope>
    <source>
        <strain evidence="11">I ESC-2004</strain>
    </source>
</reference>
<evidence type="ECO:0000313" key="10">
    <source>
        <dbReference type="EnsemblMetazoa" id="CapteP123263"/>
    </source>
</evidence>
<feature type="binding site" evidence="6">
    <location>
        <position position="9"/>
    </location>
    <ligand>
        <name>Zn(2+)</name>
        <dbReference type="ChEBI" id="CHEBI:29105"/>
        <note>catalytic</note>
    </ligand>
</feature>
<evidence type="ECO:0000259" key="8">
    <source>
        <dbReference type="PROSITE" id="PS51864"/>
    </source>
</evidence>
<evidence type="ECO:0000256" key="4">
    <source>
        <dbReference type="ARBA" id="ARBA00022833"/>
    </source>
</evidence>
<dbReference type="PROSITE" id="PS51864">
    <property type="entry name" value="ASTACIN"/>
    <property type="match status" value="1"/>
</dbReference>
<dbReference type="HOGENOM" id="CLU_017286_4_1_1"/>
<keyword evidence="2 6" id="KW-0479">Metal-binding</keyword>
<feature type="non-terminal residue" evidence="9">
    <location>
        <position position="1"/>
    </location>
</feature>
<dbReference type="InterPro" id="IPR024079">
    <property type="entry name" value="MetalloPept_cat_dom_sf"/>
</dbReference>
<keyword evidence="1 6" id="KW-0645">Protease</keyword>
<dbReference type="GO" id="GO:0008270">
    <property type="term" value="F:zinc ion binding"/>
    <property type="evidence" value="ECO:0007669"/>
    <property type="project" value="UniProtKB-UniRule"/>
</dbReference>